<dbReference type="EMBL" id="JBHRXE010000018">
    <property type="protein sequence ID" value="MFC3569486.1"/>
    <property type="molecule type" value="Genomic_DNA"/>
</dbReference>
<keyword evidence="2" id="KW-1185">Reference proteome</keyword>
<accession>A0ABV7RZT6</accession>
<gene>
    <name evidence="1" type="ORF">ACFOMP_08490</name>
</gene>
<evidence type="ECO:0000313" key="1">
    <source>
        <dbReference type="EMBL" id="MFC3569486.1"/>
    </source>
</evidence>
<protein>
    <submittedName>
        <fullName evidence="1">Uncharacterized protein</fullName>
    </submittedName>
</protein>
<sequence>AAIAAGTAAREAASATREASSAASRAVEIDSALTPQGFDAGKVRAIIDASSLAPARKAELAALLDRAGSDPAALTRALDQIKAALP</sequence>
<comment type="caution">
    <text evidence="1">The sequence shown here is derived from an EMBL/GenBank/DDBJ whole genome shotgun (WGS) entry which is preliminary data.</text>
</comment>
<feature type="non-terminal residue" evidence="1">
    <location>
        <position position="1"/>
    </location>
</feature>
<evidence type="ECO:0000313" key="2">
    <source>
        <dbReference type="Proteomes" id="UP001595596"/>
    </source>
</evidence>
<name>A0ABV7RZT6_9RHOB</name>
<reference evidence="2" key="1">
    <citation type="journal article" date="2019" name="Int. J. Syst. Evol. Microbiol.">
        <title>The Global Catalogue of Microorganisms (GCM) 10K type strain sequencing project: providing services to taxonomists for standard genome sequencing and annotation.</title>
        <authorList>
            <consortium name="The Broad Institute Genomics Platform"/>
            <consortium name="The Broad Institute Genome Sequencing Center for Infectious Disease"/>
            <person name="Wu L."/>
            <person name="Ma J."/>
        </authorList>
    </citation>
    <scope>NUCLEOTIDE SEQUENCE [LARGE SCALE GENOMIC DNA]</scope>
    <source>
        <strain evidence="2">VKM B-3226</strain>
    </source>
</reference>
<organism evidence="1 2">
    <name type="scientific">Paracoccus simplex</name>
    <dbReference type="NCBI Taxonomy" id="2086346"/>
    <lineage>
        <taxon>Bacteria</taxon>
        <taxon>Pseudomonadati</taxon>
        <taxon>Pseudomonadota</taxon>
        <taxon>Alphaproteobacteria</taxon>
        <taxon>Rhodobacterales</taxon>
        <taxon>Paracoccaceae</taxon>
        <taxon>Paracoccus</taxon>
    </lineage>
</organism>
<proteinExistence type="predicted"/>
<dbReference type="Proteomes" id="UP001595596">
    <property type="component" value="Unassembled WGS sequence"/>
</dbReference>